<dbReference type="SUPFAM" id="SSF160631">
    <property type="entry name" value="SMI1/KNR4-like"/>
    <property type="match status" value="1"/>
</dbReference>
<gene>
    <name evidence="1" type="ORF">NTA49_04620</name>
</gene>
<accession>A0ABT1YY57</accession>
<protein>
    <recommendedName>
        <fullName evidence="3">SMI1-KNR4 cell-wall</fullName>
    </recommendedName>
</protein>
<comment type="caution">
    <text evidence="1">The sequence shown here is derived from an EMBL/GenBank/DDBJ whole genome shotgun (WGS) entry which is preliminary data.</text>
</comment>
<organism evidence="1 2">
    <name type="scientific">Pseudosulfitobacter koreensis</name>
    <dbReference type="NCBI Taxonomy" id="2968472"/>
    <lineage>
        <taxon>Bacteria</taxon>
        <taxon>Pseudomonadati</taxon>
        <taxon>Pseudomonadota</taxon>
        <taxon>Alphaproteobacteria</taxon>
        <taxon>Rhodobacterales</taxon>
        <taxon>Roseobacteraceae</taxon>
        <taxon>Pseudosulfitobacter</taxon>
    </lineage>
</organism>
<sequence>MKGVVLKNEIGRIVESDSLDELASLTPLDAETVADIQVRHPNISVQYLDFIRTIGVGTTTNEMHIYQPQPIAELSKYTSFKIYNSKSARQLFGLASKKAVFPSDAVVVADSGASWRYCLRLSDPDTVFVADMMGPTFEPEASDFFTFVRKTLILGS</sequence>
<dbReference type="Proteomes" id="UP001165396">
    <property type="component" value="Unassembled WGS sequence"/>
</dbReference>
<evidence type="ECO:0008006" key="3">
    <source>
        <dbReference type="Google" id="ProtNLM"/>
    </source>
</evidence>
<dbReference type="InterPro" id="IPR037883">
    <property type="entry name" value="Knr4/Smi1-like_sf"/>
</dbReference>
<reference evidence="1" key="1">
    <citation type="submission" date="2022-07" db="EMBL/GenBank/DDBJ databases">
        <title>Pseudosulfitobacter sp. strain AP-MA-4, whole genome sequence.</title>
        <authorList>
            <person name="Jiang Y."/>
        </authorList>
    </citation>
    <scope>NUCLEOTIDE SEQUENCE</scope>
    <source>
        <strain evidence="1">AP-MA-4</strain>
    </source>
</reference>
<proteinExistence type="predicted"/>
<dbReference type="EMBL" id="JANKJG010000002">
    <property type="protein sequence ID" value="MCR8825813.1"/>
    <property type="molecule type" value="Genomic_DNA"/>
</dbReference>
<name>A0ABT1YY57_9RHOB</name>
<keyword evidence="2" id="KW-1185">Reference proteome</keyword>
<evidence type="ECO:0000313" key="1">
    <source>
        <dbReference type="EMBL" id="MCR8825813.1"/>
    </source>
</evidence>
<evidence type="ECO:0000313" key="2">
    <source>
        <dbReference type="Proteomes" id="UP001165396"/>
    </source>
</evidence>
<dbReference type="RefSeq" id="WP_258293487.1">
    <property type="nucleotide sequence ID" value="NZ_JANKJG010000002.1"/>
</dbReference>